<dbReference type="EMBL" id="JAUEPU010000022">
    <property type="protein sequence ID" value="KAK0494009.1"/>
    <property type="molecule type" value="Genomic_DNA"/>
</dbReference>
<evidence type="ECO:0000313" key="2">
    <source>
        <dbReference type="EMBL" id="KAK0494009.1"/>
    </source>
</evidence>
<accession>A0AA39URB7</accession>
<organism evidence="2 3">
    <name type="scientific">Armillaria luteobubalina</name>
    <dbReference type="NCBI Taxonomy" id="153913"/>
    <lineage>
        <taxon>Eukaryota</taxon>
        <taxon>Fungi</taxon>
        <taxon>Dikarya</taxon>
        <taxon>Basidiomycota</taxon>
        <taxon>Agaricomycotina</taxon>
        <taxon>Agaricomycetes</taxon>
        <taxon>Agaricomycetidae</taxon>
        <taxon>Agaricales</taxon>
        <taxon>Marasmiineae</taxon>
        <taxon>Physalacriaceae</taxon>
        <taxon>Armillaria</taxon>
    </lineage>
</organism>
<feature type="region of interest" description="Disordered" evidence="1">
    <location>
        <begin position="15"/>
        <end position="36"/>
    </location>
</feature>
<protein>
    <submittedName>
        <fullName evidence="2">Uncharacterized protein</fullName>
    </submittedName>
</protein>
<feature type="compositionally biased region" description="Polar residues" evidence="1">
    <location>
        <begin position="19"/>
        <end position="29"/>
    </location>
</feature>
<reference evidence="2" key="1">
    <citation type="submission" date="2023-06" db="EMBL/GenBank/DDBJ databases">
        <authorList>
            <consortium name="Lawrence Berkeley National Laboratory"/>
            <person name="Ahrendt S."/>
            <person name="Sahu N."/>
            <person name="Indic B."/>
            <person name="Wong-Bajracharya J."/>
            <person name="Merenyi Z."/>
            <person name="Ke H.-M."/>
            <person name="Monk M."/>
            <person name="Kocsube S."/>
            <person name="Drula E."/>
            <person name="Lipzen A."/>
            <person name="Balint B."/>
            <person name="Henrissat B."/>
            <person name="Andreopoulos B."/>
            <person name="Martin F.M."/>
            <person name="Harder C.B."/>
            <person name="Rigling D."/>
            <person name="Ford K.L."/>
            <person name="Foster G.D."/>
            <person name="Pangilinan J."/>
            <person name="Papanicolaou A."/>
            <person name="Barry K."/>
            <person name="LaButti K."/>
            <person name="Viragh M."/>
            <person name="Koriabine M."/>
            <person name="Yan M."/>
            <person name="Riley R."/>
            <person name="Champramary S."/>
            <person name="Plett K.L."/>
            <person name="Tsai I.J."/>
            <person name="Slot J."/>
            <person name="Sipos G."/>
            <person name="Plett J."/>
            <person name="Nagy L.G."/>
            <person name="Grigoriev I.V."/>
        </authorList>
    </citation>
    <scope>NUCLEOTIDE SEQUENCE</scope>
    <source>
        <strain evidence="2">HWK02</strain>
    </source>
</reference>
<sequence length="238" mass="27647">MNMKDNLQRIMMMSKPQHQENSYSPDQRQSPSYSTDFSASSSLSLMSMLIGKAKKKVTMPAIEFKQVEIRLLQDGVLANAMLKHMNIKERVFLSQGLATITTEERKLDVYLDTAPPTPFTHDVRLDYQALRMAFPMLEIMVVCYNPKDDWEDKRGEEKYPDEVSESGDESLVTSWEDNNEYNLARVSWAIATFFSLYIRSSGYHVDDRLPRVIMYDKFRKVLLPPFHWSDDRMPSPVP</sequence>
<evidence type="ECO:0000256" key="1">
    <source>
        <dbReference type="SAM" id="MobiDB-lite"/>
    </source>
</evidence>
<proteinExistence type="predicted"/>
<evidence type="ECO:0000313" key="3">
    <source>
        <dbReference type="Proteomes" id="UP001175228"/>
    </source>
</evidence>
<dbReference type="Proteomes" id="UP001175228">
    <property type="component" value="Unassembled WGS sequence"/>
</dbReference>
<keyword evidence="3" id="KW-1185">Reference proteome</keyword>
<dbReference type="AlphaFoldDB" id="A0AA39URB7"/>
<comment type="caution">
    <text evidence="2">The sequence shown here is derived from an EMBL/GenBank/DDBJ whole genome shotgun (WGS) entry which is preliminary data.</text>
</comment>
<name>A0AA39URB7_9AGAR</name>
<gene>
    <name evidence="2" type="ORF">EDD18DRAFT_1107517</name>
</gene>